<accession>A0ABW2UYW5</accession>
<dbReference type="EMBL" id="JBHTGR010000057">
    <property type="protein sequence ID" value="MFC7748271.1"/>
    <property type="molecule type" value="Genomic_DNA"/>
</dbReference>
<comment type="caution">
    <text evidence="9">The sequence shown here is derived from an EMBL/GenBank/DDBJ whole genome shotgun (WGS) entry which is preliminary data.</text>
</comment>
<evidence type="ECO:0000256" key="1">
    <source>
        <dbReference type="ARBA" id="ARBA00004370"/>
    </source>
</evidence>
<feature type="domain" description="Dynamin N-terminal" evidence="8">
    <location>
        <begin position="44"/>
        <end position="198"/>
    </location>
</feature>
<feature type="compositionally biased region" description="Polar residues" evidence="7">
    <location>
        <begin position="548"/>
        <end position="558"/>
    </location>
</feature>
<evidence type="ECO:0000256" key="6">
    <source>
        <dbReference type="SAM" id="Coils"/>
    </source>
</evidence>
<gene>
    <name evidence="9" type="ORF">ACFQU8_13855</name>
</gene>
<dbReference type="InterPro" id="IPR027094">
    <property type="entry name" value="Mitofusin_fam"/>
</dbReference>
<sequence length="1205" mass="138530">MMQTEMNGAQLAGLYQLMQKNGDTSSADKILQIYEKWRRQEFMISFAGHFSAGKSSMINHLLDRSLLPKSPIPTSANIVKIRSGEGKVRIYLNNGQLLEYEEPYNIDMVKAYATNKGVIKELEIDTPDTMLVNDAVVVDTPGIDAADDTDRMITESSLHLVDALFYVMDYNHVQSDVNLYFLKKVQDYKIPVYLIINQIDKHDEQELTFQTFTEKIKQTFDQWDINPREIYYTSLMDLHASYNQLTDVKQALQTMMASDWHKVDSVSQSVHLVVNEHKTFLQEAYASEESPGEATADESLANAEARLEELNAQINDLNQKPERMRQDFFDTLNNTLKNAYVMPAALRDRAQAFLESQQRDFKRGLFATKKKTEAEREQRTNTFLTELQQSIETSILWKVRDKWLRLLQEYDLHDQALTQQIQNLSLTYDADSLKQLIKPGAQVTGDYILHYTEDISSDVKQSFKQKAIRLWDDLYAKIADKTQQELSAYTPEQEQLEQICQKNRQEEQRQNTLQEKEEEVVNLLEDPQSAAYDPELLMRASAEKYKRASTSEQLSNLESPEAAATETDDRPVQEPVITGDHILDDLDKTIRTVSSLPGFQSLIEDLQQKRDRLKNRTYTIALFGAFSAGKSTFANALIGENILPSAPNPTTAAINRIQPVTSTCPHGTVVLHLKDEAALVNDLKAITSALKPQANDLHSLLTWIREQAVYQDEQLAKTQQAYLRAMLDGYQASQPYIGESLTTHLEEFADYVTDEKKACYLESVDLYYDCSLTREGITLVDTPGADSINARHTNVAFDYIKQADAILYVTYYNHPFSRADKHFLMQLGRVKDAFHLDKMFFIMNAADLAEDDSEQNMVQQYIKEQLTGLGIRMPRIFPVSSKQSLKDKMNNDALNQQMTAFEASFNQFIHNELTSLTVQAANRDIRRVKQAVDHYLHSAQMDATEKEQARADLLRKQESLKQATESMETAIYEQKISQKLQKQVYYILERLSIRFHDWFKDSFNPTTITESGSKAQTQLADNLMNLLDDVGYDLLQELRAVSLRIESLIRDMQQELFEHYKSQSSSIDEAFILPDAEPPELMTPEFQQAFLELESSDFAKELKQFNGTKAFFVKNEKETMMTELFNRLYPYAQNYIAVYEEKMRDAYLQQWSHILDESKQFIYQQIDSYIANQLQMIDDPSIDIKTLEQKHDALTTVQAEKEGET</sequence>
<reference evidence="10" key="1">
    <citation type="journal article" date="2019" name="Int. J. Syst. Evol. Microbiol.">
        <title>The Global Catalogue of Microorganisms (GCM) 10K type strain sequencing project: providing services to taxonomists for standard genome sequencing and annotation.</title>
        <authorList>
            <consortium name="The Broad Institute Genomics Platform"/>
            <consortium name="The Broad Institute Genome Sequencing Center for Infectious Disease"/>
            <person name="Wu L."/>
            <person name="Ma J."/>
        </authorList>
    </citation>
    <scope>NUCLEOTIDE SEQUENCE [LARGE SCALE GENOMIC DNA]</scope>
    <source>
        <strain evidence="10">JCM 30234</strain>
    </source>
</reference>
<comment type="subcellular location">
    <subcellularLocation>
        <location evidence="1">Membrane</location>
    </subcellularLocation>
</comment>
<dbReference type="RefSeq" id="WP_382361521.1">
    <property type="nucleotide sequence ID" value="NZ_JBHTGR010000057.1"/>
</dbReference>
<keyword evidence="6" id="KW-0175">Coiled coil</keyword>
<dbReference type="SUPFAM" id="SSF52540">
    <property type="entry name" value="P-loop containing nucleoside triphosphate hydrolases"/>
    <property type="match status" value="2"/>
</dbReference>
<evidence type="ECO:0000256" key="7">
    <source>
        <dbReference type="SAM" id="MobiDB-lite"/>
    </source>
</evidence>
<evidence type="ECO:0000256" key="3">
    <source>
        <dbReference type="ARBA" id="ARBA00022801"/>
    </source>
</evidence>
<evidence type="ECO:0000256" key="2">
    <source>
        <dbReference type="ARBA" id="ARBA00022741"/>
    </source>
</evidence>
<name>A0ABW2UYW5_9BACI</name>
<feature type="coiled-coil region" evidence="6">
    <location>
        <begin position="496"/>
        <end position="526"/>
    </location>
</feature>
<keyword evidence="4" id="KW-0342">GTP-binding</keyword>
<dbReference type="PANTHER" id="PTHR10465">
    <property type="entry name" value="TRANSMEMBRANE GTPASE FZO1"/>
    <property type="match status" value="1"/>
</dbReference>
<evidence type="ECO:0000256" key="4">
    <source>
        <dbReference type="ARBA" id="ARBA00023134"/>
    </source>
</evidence>
<dbReference type="InterPro" id="IPR045063">
    <property type="entry name" value="Dynamin_N"/>
</dbReference>
<dbReference type="InterPro" id="IPR027417">
    <property type="entry name" value="P-loop_NTPase"/>
</dbReference>
<protein>
    <submittedName>
        <fullName evidence="9">Dynamin family protein</fullName>
    </submittedName>
</protein>
<evidence type="ECO:0000256" key="5">
    <source>
        <dbReference type="ARBA" id="ARBA00023136"/>
    </source>
</evidence>
<keyword evidence="10" id="KW-1185">Reference proteome</keyword>
<dbReference type="PANTHER" id="PTHR10465:SF0">
    <property type="entry name" value="SARCALUMENIN"/>
    <property type="match status" value="1"/>
</dbReference>
<dbReference type="Gene3D" id="3.40.50.300">
    <property type="entry name" value="P-loop containing nucleotide triphosphate hydrolases"/>
    <property type="match status" value="2"/>
</dbReference>
<dbReference type="Proteomes" id="UP001596620">
    <property type="component" value="Unassembled WGS sequence"/>
</dbReference>
<keyword evidence="2" id="KW-0547">Nucleotide-binding</keyword>
<feature type="domain" description="Dynamin N-terminal" evidence="8">
    <location>
        <begin position="620"/>
        <end position="844"/>
    </location>
</feature>
<evidence type="ECO:0000313" key="10">
    <source>
        <dbReference type="Proteomes" id="UP001596620"/>
    </source>
</evidence>
<feature type="region of interest" description="Disordered" evidence="7">
    <location>
        <begin position="548"/>
        <end position="570"/>
    </location>
</feature>
<dbReference type="CDD" id="cd09912">
    <property type="entry name" value="DLP_2"/>
    <property type="match status" value="2"/>
</dbReference>
<organism evidence="9 10">
    <name type="scientific">Lentibacillus kimchii</name>
    <dbReference type="NCBI Taxonomy" id="1542911"/>
    <lineage>
        <taxon>Bacteria</taxon>
        <taxon>Bacillati</taxon>
        <taxon>Bacillota</taxon>
        <taxon>Bacilli</taxon>
        <taxon>Bacillales</taxon>
        <taxon>Bacillaceae</taxon>
        <taxon>Lentibacillus</taxon>
    </lineage>
</organism>
<proteinExistence type="predicted"/>
<feature type="coiled-coil region" evidence="6">
    <location>
        <begin position="293"/>
        <end position="327"/>
    </location>
</feature>
<keyword evidence="3" id="KW-0378">Hydrolase</keyword>
<evidence type="ECO:0000313" key="9">
    <source>
        <dbReference type="EMBL" id="MFC7748271.1"/>
    </source>
</evidence>
<dbReference type="Pfam" id="PF00350">
    <property type="entry name" value="Dynamin_N"/>
    <property type="match status" value="2"/>
</dbReference>
<keyword evidence="5" id="KW-0472">Membrane</keyword>
<evidence type="ECO:0000259" key="8">
    <source>
        <dbReference type="Pfam" id="PF00350"/>
    </source>
</evidence>